<dbReference type="InterPro" id="IPR001841">
    <property type="entry name" value="Znf_RING"/>
</dbReference>
<evidence type="ECO:0000313" key="21">
    <source>
        <dbReference type="Proteomes" id="UP000053647"/>
    </source>
</evidence>
<evidence type="ECO:0000256" key="14">
    <source>
        <dbReference type="ARBA" id="ARBA00023136"/>
    </source>
</evidence>
<evidence type="ECO:0000256" key="13">
    <source>
        <dbReference type="ARBA" id="ARBA00022833"/>
    </source>
</evidence>
<dbReference type="Pfam" id="PF01363">
    <property type="entry name" value="FYVE"/>
    <property type="match status" value="1"/>
</dbReference>
<dbReference type="PANTHER" id="PTHR46661">
    <property type="entry name" value="E3 UBIQUITIN-PROTEIN LIGASE ZNRF1-LIKE PROTEIN"/>
    <property type="match status" value="1"/>
</dbReference>
<dbReference type="PANTHER" id="PTHR46661:SF4">
    <property type="entry name" value="RING-TYPE DOMAIN-CONTAINING PROTEIN"/>
    <property type="match status" value="1"/>
</dbReference>
<dbReference type="InterPro" id="IPR017455">
    <property type="entry name" value="Znf_FYVE-rel"/>
</dbReference>
<evidence type="ECO:0000256" key="9">
    <source>
        <dbReference type="ARBA" id="ARBA00022723"/>
    </source>
</evidence>
<dbReference type="GO" id="GO:0070936">
    <property type="term" value="P:protein K48-linked ubiquitination"/>
    <property type="evidence" value="ECO:0007669"/>
    <property type="project" value="TreeGrafter"/>
</dbReference>
<comment type="catalytic activity">
    <reaction evidence="1">
        <text>S-ubiquitinyl-[E2 ubiquitin-conjugating enzyme]-L-cysteine + [acceptor protein]-L-lysine = [E2 ubiquitin-conjugating enzyme]-L-cysteine + N(6)-ubiquitinyl-[acceptor protein]-L-lysine.</text>
        <dbReference type="EC" id="2.3.2.27"/>
    </reaction>
</comment>
<protein>
    <recommendedName>
        <fullName evidence="6">RING-type E3 ubiquitin transferase</fullName>
        <ecNumber evidence="6">2.3.2.27</ecNumber>
    </recommendedName>
</protein>
<keyword evidence="21" id="KW-1185">Reference proteome</keyword>
<evidence type="ECO:0000259" key="19">
    <source>
        <dbReference type="PROSITE" id="PS50178"/>
    </source>
</evidence>
<keyword evidence="16" id="KW-0449">Lipoprotein</keyword>
<dbReference type="Pfam" id="PF13639">
    <property type="entry name" value="zf-RING_2"/>
    <property type="match status" value="1"/>
</dbReference>
<evidence type="ECO:0000256" key="4">
    <source>
        <dbReference type="ARBA" id="ARBA00004371"/>
    </source>
</evidence>
<keyword evidence="14" id="KW-0472">Membrane</keyword>
<comment type="subcellular location">
    <subcellularLocation>
        <location evidence="3">Endosome</location>
    </subcellularLocation>
    <subcellularLocation>
        <location evidence="4">Lysosome</location>
    </subcellularLocation>
    <subcellularLocation>
        <location evidence="2">Membrane</location>
        <topology evidence="2">Peripheral membrane protein</topology>
    </subcellularLocation>
</comment>
<dbReference type="Gene3D" id="3.30.40.10">
    <property type="entry name" value="Zinc/RING finger domain, C3HC4 (zinc finger)"/>
    <property type="match status" value="2"/>
</dbReference>
<dbReference type="Proteomes" id="UP000053647">
    <property type="component" value="Unassembled WGS sequence"/>
</dbReference>
<evidence type="ECO:0000256" key="16">
    <source>
        <dbReference type="ARBA" id="ARBA00023288"/>
    </source>
</evidence>
<dbReference type="GO" id="GO:0061630">
    <property type="term" value="F:ubiquitin protein ligase activity"/>
    <property type="evidence" value="ECO:0007669"/>
    <property type="project" value="UniProtKB-EC"/>
</dbReference>
<keyword evidence="8" id="KW-0519">Myristate</keyword>
<comment type="pathway">
    <text evidence="5">Protein modification; protein ubiquitination.</text>
</comment>
<reference evidence="20 21" key="1">
    <citation type="submission" date="2014-06" db="EMBL/GenBank/DDBJ databases">
        <authorList>
            <consortium name="DOE Joint Genome Institute"/>
            <person name="Kuo A."/>
            <person name="Kohler A."/>
            <person name="Nagy L.G."/>
            <person name="Floudas D."/>
            <person name="Copeland A."/>
            <person name="Barry K.W."/>
            <person name="Cichocki N."/>
            <person name="Veneault-Fourrey C."/>
            <person name="LaButti K."/>
            <person name="Lindquist E.A."/>
            <person name="Lipzen A."/>
            <person name="Lundell T."/>
            <person name="Morin E."/>
            <person name="Murat C."/>
            <person name="Sun H."/>
            <person name="Tunlid A."/>
            <person name="Henrissat B."/>
            <person name="Grigoriev I.V."/>
            <person name="Hibbett D.S."/>
            <person name="Martin F."/>
            <person name="Nordberg H.P."/>
            <person name="Cantor M.N."/>
            <person name="Hua S.X."/>
        </authorList>
    </citation>
    <scope>NUCLEOTIDE SEQUENCE [LARGE SCALE GENOMIC DNA]</scope>
    <source>
        <strain evidence="20 21">ATCC 200175</strain>
    </source>
</reference>
<evidence type="ECO:0000256" key="11">
    <source>
        <dbReference type="ARBA" id="ARBA00022771"/>
    </source>
</evidence>
<evidence type="ECO:0000259" key="18">
    <source>
        <dbReference type="PROSITE" id="PS50089"/>
    </source>
</evidence>
<dbReference type="PROSITE" id="PS50089">
    <property type="entry name" value="ZF_RING_2"/>
    <property type="match status" value="1"/>
</dbReference>
<name>A0A0C9TBF3_PAXIN</name>
<dbReference type="SUPFAM" id="SSF57850">
    <property type="entry name" value="RING/U-box"/>
    <property type="match status" value="1"/>
</dbReference>
<evidence type="ECO:0000256" key="15">
    <source>
        <dbReference type="ARBA" id="ARBA00023228"/>
    </source>
</evidence>
<dbReference type="EC" id="2.3.2.27" evidence="6"/>
<evidence type="ECO:0000256" key="7">
    <source>
        <dbReference type="ARBA" id="ARBA00022679"/>
    </source>
</evidence>
<gene>
    <name evidence="20" type="ORF">PAXINDRAFT_141843</name>
</gene>
<keyword evidence="7" id="KW-0808">Transferase</keyword>
<feature type="domain" description="RING-type" evidence="18">
    <location>
        <begin position="187"/>
        <end position="227"/>
    </location>
</feature>
<evidence type="ECO:0000256" key="1">
    <source>
        <dbReference type="ARBA" id="ARBA00000900"/>
    </source>
</evidence>
<evidence type="ECO:0000256" key="6">
    <source>
        <dbReference type="ARBA" id="ARBA00012483"/>
    </source>
</evidence>
<sequence>MASSMWQPTPHAVHVQWQRDDAVYACNDCQRRFSFIVRRHCRRCGRIFCDRCSSHRVLLDPSEIVHDPAFSEPTASSSSQRVCQCCFDEHAASVPERFRSSGSSAIERIIVDQSRLTAPGQLGRQDSSSQLSDLAECPVCGTSLADLELPTDHVRSCLEGGTGAVPQTAKYLVYKLPAESALLGVECVICLEEFTKLSVVARLSCFCSFHNACLTSWLKRGRSCPVHGR</sequence>
<keyword evidence="11 17" id="KW-0863">Zinc-finger</keyword>
<dbReference type="InterPro" id="IPR013083">
    <property type="entry name" value="Znf_RING/FYVE/PHD"/>
</dbReference>
<dbReference type="GO" id="GO:0005768">
    <property type="term" value="C:endosome"/>
    <property type="evidence" value="ECO:0007669"/>
    <property type="project" value="UniProtKB-SubCell"/>
</dbReference>
<keyword evidence="9" id="KW-0479">Metal-binding</keyword>
<evidence type="ECO:0000313" key="20">
    <source>
        <dbReference type="EMBL" id="KIJ04596.1"/>
    </source>
</evidence>
<dbReference type="PROSITE" id="PS50178">
    <property type="entry name" value="ZF_FYVE"/>
    <property type="match status" value="1"/>
</dbReference>
<dbReference type="InterPro" id="IPR051878">
    <property type="entry name" value="ZNRF_ubiq-protein_ligase"/>
</dbReference>
<keyword evidence="13" id="KW-0862">Zinc</keyword>
<evidence type="ECO:0000256" key="8">
    <source>
        <dbReference type="ARBA" id="ARBA00022707"/>
    </source>
</evidence>
<evidence type="ECO:0000256" key="2">
    <source>
        <dbReference type="ARBA" id="ARBA00004170"/>
    </source>
</evidence>
<dbReference type="InterPro" id="IPR000306">
    <property type="entry name" value="Znf_FYVE"/>
</dbReference>
<evidence type="ECO:0000256" key="17">
    <source>
        <dbReference type="PROSITE-ProRule" id="PRU00175"/>
    </source>
</evidence>
<organism evidence="20 21">
    <name type="scientific">Paxillus involutus ATCC 200175</name>
    <dbReference type="NCBI Taxonomy" id="664439"/>
    <lineage>
        <taxon>Eukaryota</taxon>
        <taxon>Fungi</taxon>
        <taxon>Dikarya</taxon>
        <taxon>Basidiomycota</taxon>
        <taxon>Agaricomycotina</taxon>
        <taxon>Agaricomycetes</taxon>
        <taxon>Agaricomycetidae</taxon>
        <taxon>Boletales</taxon>
        <taxon>Paxilineae</taxon>
        <taxon>Paxillaceae</taxon>
        <taxon>Paxillus</taxon>
    </lineage>
</organism>
<evidence type="ECO:0000256" key="10">
    <source>
        <dbReference type="ARBA" id="ARBA00022753"/>
    </source>
</evidence>
<dbReference type="SUPFAM" id="SSF57903">
    <property type="entry name" value="FYVE/PHD zinc finger"/>
    <property type="match status" value="1"/>
</dbReference>
<keyword evidence="15" id="KW-0458">Lysosome</keyword>
<dbReference type="SMART" id="SM00064">
    <property type="entry name" value="FYVE"/>
    <property type="match status" value="1"/>
</dbReference>
<dbReference type="GO" id="GO:0043161">
    <property type="term" value="P:proteasome-mediated ubiquitin-dependent protein catabolic process"/>
    <property type="evidence" value="ECO:0007669"/>
    <property type="project" value="TreeGrafter"/>
</dbReference>
<proteinExistence type="predicted"/>
<dbReference type="InterPro" id="IPR011011">
    <property type="entry name" value="Znf_FYVE_PHD"/>
</dbReference>
<keyword evidence="10" id="KW-0967">Endosome</keyword>
<dbReference type="HOGENOM" id="CLU_069851_0_0_1"/>
<accession>A0A0C9TBF3</accession>
<dbReference type="GO" id="GO:0016020">
    <property type="term" value="C:membrane"/>
    <property type="evidence" value="ECO:0007669"/>
    <property type="project" value="UniProtKB-SubCell"/>
</dbReference>
<evidence type="ECO:0000256" key="5">
    <source>
        <dbReference type="ARBA" id="ARBA00004906"/>
    </source>
</evidence>
<dbReference type="AlphaFoldDB" id="A0A0C9TBF3"/>
<keyword evidence="12" id="KW-0833">Ubl conjugation pathway</keyword>
<evidence type="ECO:0000256" key="3">
    <source>
        <dbReference type="ARBA" id="ARBA00004177"/>
    </source>
</evidence>
<reference evidence="21" key="2">
    <citation type="submission" date="2015-01" db="EMBL/GenBank/DDBJ databases">
        <title>Evolutionary Origins and Diversification of the Mycorrhizal Mutualists.</title>
        <authorList>
            <consortium name="DOE Joint Genome Institute"/>
            <consortium name="Mycorrhizal Genomics Consortium"/>
            <person name="Kohler A."/>
            <person name="Kuo A."/>
            <person name="Nagy L.G."/>
            <person name="Floudas D."/>
            <person name="Copeland A."/>
            <person name="Barry K.W."/>
            <person name="Cichocki N."/>
            <person name="Veneault-Fourrey C."/>
            <person name="LaButti K."/>
            <person name="Lindquist E.A."/>
            <person name="Lipzen A."/>
            <person name="Lundell T."/>
            <person name="Morin E."/>
            <person name="Murat C."/>
            <person name="Riley R."/>
            <person name="Ohm R."/>
            <person name="Sun H."/>
            <person name="Tunlid A."/>
            <person name="Henrissat B."/>
            <person name="Grigoriev I.V."/>
            <person name="Hibbett D.S."/>
            <person name="Martin F."/>
        </authorList>
    </citation>
    <scope>NUCLEOTIDE SEQUENCE [LARGE SCALE GENOMIC DNA]</scope>
    <source>
        <strain evidence="21">ATCC 200175</strain>
    </source>
</reference>
<dbReference type="GO" id="GO:0008270">
    <property type="term" value="F:zinc ion binding"/>
    <property type="evidence" value="ECO:0007669"/>
    <property type="project" value="UniProtKB-KW"/>
</dbReference>
<evidence type="ECO:0000256" key="12">
    <source>
        <dbReference type="ARBA" id="ARBA00022786"/>
    </source>
</evidence>
<dbReference type="OrthoDB" id="10057496at2759"/>
<feature type="domain" description="FYVE-type" evidence="19">
    <location>
        <begin position="20"/>
        <end position="91"/>
    </location>
</feature>
<dbReference type="EMBL" id="KN821685">
    <property type="protein sequence ID" value="KIJ04596.1"/>
    <property type="molecule type" value="Genomic_DNA"/>
</dbReference>